<organism evidence="4 5">
    <name type="scientific">Williamwhitmania taraxaci</name>
    <dbReference type="NCBI Taxonomy" id="1640674"/>
    <lineage>
        <taxon>Bacteria</taxon>
        <taxon>Pseudomonadati</taxon>
        <taxon>Bacteroidota</taxon>
        <taxon>Bacteroidia</taxon>
        <taxon>Bacteroidales</taxon>
        <taxon>Williamwhitmaniaceae</taxon>
        <taxon>Williamwhitmania</taxon>
    </lineage>
</organism>
<name>A0A1G6HFC9_9BACT</name>
<evidence type="ECO:0000256" key="1">
    <source>
        <dbReference type="ARBA" id="ARBA00022553"/>
    </source>
</evidence>
<dbReference type="RefSeq" id="WP_092436138.1">
    <property type="nucleotide sequence ID" value="NZ_FMYP01000010.1"/>
</dbReference>
<dbReference type="GO" id="GO:0000160">
    <property type="term" value="P:phosphorelay signal transduction system"/>
    <property type="evidence" value="ECO:0007669"/>
    <property type="project" value="InterPro"/>
</dbReference>
<accession>A0A1G6HFC9</accession>
<dbReference type="SMART" id="SM00448">
    <property type="entry name" value="REC"/>
    <property type="match status" value="1"/>
</dbReference>
<dbReference type="PROSITE" id="PS50110">
    <property type="entry name" value="RESPONSE_REGULATORY"/>
    <property type="match status" value="1"/>
</dbReference>
<sequence length="130" mass="14243">MAGKLIGYHILLVEDDISSQILIEKVLTYNGASVVAMGSGEKAIDYLKDGNVVDVVILDLKLPRMDGYTVFNAIKEMLPAVPIFAQTAYIYGNEPENVLALGFDGYFSKPIDFDRLVDTILITKSSHSAK</sequence>
<evidence type="ECO:0000313" key="5">
    <source>
        <dbReference type="Proteomes" id="UP000199452"/>
    </source>
</evidence>
<dbReference type="SUPFAM" id="SSF52172">
    <property type="entry name" value="CheY-like"/>
    <property type="match status" value="1"/>
</dbReference>
<dbReference type="Pfam" id="PF00072">
    <property type="entry name" value="Response_reg"/>
    <property type="match status" value="1"/>
</dbReference>
<dbReference type="Proteomes" id="UP000199452">
    <property type="component" value="Unassembled WGS sequence"/>
</dbReference>
<dbReference type="InterPro" id="IPR001789">
    <property type="entry name" value="Sig_transdc_resp-reg_receiver"/>
</dbReference>
<feature type="modified residue" description="4-aspartylphosphate" evidence="2">
    <location>
        <position position="59"/>
    </location>
</feature>
<gene>
    <name evidence="4" type="ORF">SAMN05216323_101022</name>
</gene>
<dbReference type="PANTHER" id="PTHR44591:SF3">
    <property type="entry name" value="RESPONSE REGULATORY DOMAIN-CONTAINING PROTEIN"/>
    <property type="match status" value="1"/>
</dbReference>
<protein>
    <submittedName>
        <fullName evidence="4">Two-component system, NarL family, capsular synthesis sensor histidine kinase RcsC</fullName>
    </submittedName>
</protein>
<keyword evidence="4" id="KW-0808">Transferase</keyword>
<dbReference type="PANTHER" id="PTHR44591">
    <property type="entry name" value="STRESS RESPONSE REGULATOR PROTEIN 1"/>
    <property type="match status" value="1"/>
</dbReference>
<feature type="domain" description="Response regulatory" evidence="3">
    <location>
        <begin position="9"/>
        <end position="124"/>
    </location>
</feature>
<dbReference type="STRING" id="1640674.SAMN05216323_101022"/>
<keyword evidence="4" id="KW-0418">Kinase</keyword>
<dbReference type="Gene3D" id="3.40.50.2300">
    <property type="match status" value="1"/>
</dbReference>
<reference evidence="4 5" key="1">
    <citation type="submission" date="2016-09" db="EMBL/GenBank/DDBJ databases">
        <authorList>
            <person name="Capua I."/>
            <person name="De Benedictis P."/>
            <person name="Joannis T."/>
            <person name="Lombin L.H."/>
            <person name="Cattoli G."/>
        </authorList>
    </citation>
    <scope>NUCLEOTIDE SEQUENCE [LARGE SCALE GENOMIC DNA]</scope>
    <source>
        <strain evidence="4 5">A7P-90m</strain>
    </source>
</reference>
<dbReference type="AlphaFoldDB" id="A0A1G6HFC9"/>
<proteinExistence type="predicted"/>
<dbReference type="OrthoDB" id="9796457at2"/>
<dbReference type="InterPro" id="IPR050595">
    <property type="entry name" value="Bact_response_regulator"/>
</dbReference>
<keyword evidence="1 2" id="KW-0597">Phosphoprotein</keyword>
<keyword evidence="5" id="KW-1185">Reference proteome</keyword>
<dbReference type="InterPro" id="IPR011006">
    <property type="entry name" value="CheY-like_superfamily"/>
</dbReference>
<dbReference type="EMBL" id="FMYP01000010">
    <property type="protein sequence ID" value="SDB92863.1"/>
    <property type="molecule type" value="Genomic_DNA"/>
</dbReference>
<dbReference type="CDD" id="cd17546">
    <property type="entry name" value="REC_hyHK_CKI1_RcsC-like"/>
    <property type="match status" value="1"/>
</dbReference>
<evidence type="ECO:0000313" key="4">
    <source>
        <dbReference type="EMBL" id="SDB92863.1"/>
    </source>
</evidence>
<evidence type="ECO:0000256" key="2">
    <source>
        <dbReference type="PROSITE-ProRule" id="PRU00169"/>
    </source>
</evidence>
<evidence type="ECO:0000259" key="3">
    <source>
        <dbReference type="PROSITE" id="PS50110"/>
    </source>
</evidence>
<dbReference type="GO" id="GO:0016301">
    <property type="term" value="F:kinase activity"/>
    <property type="evidence" value="ECO:0007669"/>
    <property type="project" value="UniProtKB-KW"/>
</dbReference>